<dbReference type="GO" id="GO:0055085">
    <property type="term" value="P:transmembrane transport"/>
    <property type="evidence" value="ECO:0007669"/>
    <property type="project" value="UniProtKB-ARBA"/>
</dbReference>
<keyword evidence="4 6" id="KW-0067">ATP-binding</keyword>
<dbReference type="InterPro" id="IPR003593">
    <property type="entry name" value="AAA+_ATPase"/>
</dbReference>
<dbReference type="OrthoDB" id="8481147at2"/>
<evidence type="ECO:0000256" key="1">
    <source>
        <dbReference type="ARBA" id="ARBA00005417"/>
    </source>
</evidence>
<gene>
    <name evidence="6" type="ORF">E1212_06150</name>
</gene>
<reference evidence="6 7" key="1">
    <citation type="submission" date="2019-02" db="EMBL/GenBank/DDBJ databases">
        <title>Draft genome sequences of novel Actinobacteria.</title>
        <authorList>
            <person name="Sahin N."/>
            <person name="Ay H."/>
            <person name="Saygin H."/>
        </authorList>
    </citation>
    <scope>NUCLEOTIDE SEQUENCE [LARGE SCALE GENOMIC DNA]</scope>
    <source>
        <strain evidence="6 7">KC603</strain>
    </source>
</reference>
<dbReference type="EMBL" id="SMKL01000010">
    <property type="protein sequence ID" value="TDC53250.1"/>
    <property type="molecule type" value="Genomic_DNA"/>
</dbReference>
<dbReference type="PANTHER" id="PTHR43776">
    <property type="entry name" value="TRANSPORT ATP-BINDING PROTEIN"/>
    <property type="match status" value="1"/>
</dbReference>
<evidence type="ECO:0000259" key="5">
    <source>
        <dbReference type="PROSITE" id="PS50893"/>
    </source>
</evidence>
<dbReference type="GO" id="GO:0005524">
    <property type="term" value="F:ATP binding"/>
    <property type="evidence" value="ECO:0007669"/>
    <property type="project" value="UniProtKB-KW"/>
</dbReference>
<dbReference type="InterPro" id="IPR027417">
    <property type="entry name" value="P-loop_NTPase"/>
</dbReference>
<evidence type="ECO:0000256" key="3">
    <source>
        <dbReference type="ARBA" id="ARBA00022741"/>
    </source>
</evidence>
<dbReference type="SUPFAM" id="SSF52540">
    <property type="entry name" value="P-loop containing nucleoside triphosphate hydrolases"/>
    <property type="match status" value="1"/>
</dbReference>
<keyword evidence="2" id="KW-0813">Transport</keyword>
<dbReference type="Proteomes" id="UP000295621">
    <property type="component" value="Unassembled WGS sequence"/>
</dbReference>
<dbReference type="AlphaFoldDB" id="A0A4R4RTE4"/>
<dbReference type="SMART" id="SM00382">
    <property type="entry name" value="AAA"/>
    <property type="match status" value="1"/>
</dbReference>
<feature type="domain" description="ABC transporter" evidence="5">
    <location>
        <begin position="10"/>
        <end position="251"/>
    </location>
</feature>
<dbReference type="InterPro" id="IPR003439">
    <property type="entry name" value="ABC_transporter-like_ATP-bd"/>
</dbReference>
<name>A0A4R4RTE4_9ACTN</name>
<evidence type="ECO:0000256" key="2">
    <source>
        <dbReference type="ARBA" id="ARBA00022448"/>
    </source>
</evidence>
<dbReference type="PROSITE" id="PS50893">
    <property type="entry name" value="ABC_TRANSPORTER_2"/>
    <property type="match status" value="1"/>
</dbReference>
<dbReference type="PANTHER" id="PTHR43776:SF7">
    <property type="entry name" value="D,D-DIPEPTIDE TRANSPORT ATP-BINDING PROTEIN DDPF-RELATED"/>
    <property type="match status" value="1"/>
</dbReference>
<sequence>MTTPVPTAELRGVDLDYRSGPPWARQLKRAVSGVNLTVAPGETVGLVGQSGSGKTSVGRLLLGLLRPTAGAVLFEGRPIDDERRRHRGRLQAVLQNPSWSLNPRLRCETSVAEPLTVAGTVPADERHRRVLHMLEQVGLDPGVAGRFPHQLSGGQQQRVAIARALVSHPALVVFDEAVSALDVSVQAQILNLVRRLQDEVGFAALFISHDLAAARYVSHRVAVMWQSEIVEVADATALYHHADHPYTRSLFGLEPGAAGRH</sequence>
<organism evidence="6 7">
    <name type="scientific">Jiangella ureilytica</name>
    <dbReference type="NCBI Taxonomy" id="2530374"/>
    <lineage>
        <taxon>Bacteria</taxon>
        <taxon>Bacillati</taxon>
        <taxon>Actinomycetota</taxon>
        <taxon>Actinomycetes</taxon>
        <taxon>Jiangellales</taxon>
        <taxon>Jiangellaceae</taxon>
        <taxon>Jiangella</taxon>
    </lineage>
</organism>
<proteinExistence type="inferred from homology"/>
<evidence type="ECO:0000256" key="4">
    <source>
        <dbReference type="ARBA" id="ARBA00022840"/>
    </source>
</evidence>
<evidence type="ECO:0000313" key="6">
    <source>
        <dbReference type="EMBL" id="TDC53250.1"/>
    </source>
</evidence>
<dbReference type="InterPro" id="IPR017871">
    <property type="entry name" value="ABC_transporter-like_CS"/>
</dbReference>
<dbReference type="Pfam" id="PF00005">
    <property type="entry name" value="ABC_tran"/>
    <property type="match status" value="1"/>
</dbReference>
<comment type="similarity">
    <text evidence="1">Belongs to the ABC transporter superfamily.</text>
</comment>
<evidence type="ECO:0000313" key="7">
    <source>
        <dbReference type="Proteomes" id="UP000295621"/>
    </source>
</evidence>
<comment type="caution">
    <text evidence="6">The sequence shown here is derived from an EMBL/GenBank/DDBJ whole genome shotgun (WGS) entry which is preliminary data.</text>
</comment>
<keyword evidence="3" id="KW-0547">Nucleotide-binding</keyword>
<protein>
    <submittedName>
        <fullName evidence="6">ABC transporter ATP-binding protein</fullName>
    </submittedName>
</protein>
<dbReference type="GO" id="GO:0016887">
    <property type="term" value="F:ATP hydrolysis activity"/>
    <property type="evidence" value="ECO:0007669"/>
    <property type="project" value="InterPro"/>
</dbReference>
<dbReference type="CDD" id="cd03257">
    <property type="entry name" value="ABC_NikE_OppD_transporters"/>
    <property type="match status" value="1"/>
</dbReference>
<dbReference type="RefSeq" id="WP_131980397.1">
    <property type="nucleotide sequence ID" value="NZ_SMKL01000010.1"/>
</dbReference>
<dbReference type="Gene3D" id="3.40.50.300">
    <property type="entry name" value="P-loop containing nucleotide triphosphate hydrolases"/>
    <property type="match status" value="1"/>
</dbReference>
<accession>A0A4R4RTE4</accession>
<dbReference type="InterPro" id="IPR050319">
    <property type="entry name" value="ABC_transp_ATP-bind"/>
</dbReference>
<dbReference type="PROSITE" id="PS00211">
    <property type="entry name" value="ABC_TRANSPORTER_1"/>
    <property type="match status" value="1"/>
</dbReference>
<keyword evidence="7" id="KW-1185">Reference proteome</keyword>